<gene>
    <name evidence="3" type="ORF">A1Q1_00605</name>
</gene>
<evidence type="ECO:0000256" key="1">
    <source>
        <dbReference type="SAM" id="Coils"/>
    </source>
</evidence>
<feature type="coiled-coil region" evidence="1">
    <location>
        <begin position="175"/>
        <end position="202"/>
    </location>
</feature>
<dbReference type="GeneID" id="25984119"/>
<feature type="compositionally biased region" description="Low complexity" evidence="2">
    <location>
        <begin position="78"/>
        <end position="92"/>
    </location>
</feature>
<evidence type="ECO:0000313" key="3">
    <source>
        <dbReference type="EMBL" id="EJT50138.1"/>
    </source>
</evidence>
<organism evidence="3 4">
    <name type="scientific">Trichosporon asahii var. asahii (strain ATCC 90039 / CBS 2479 / JCM 2466 / KCTC 7840 / NBRC 103889/ NCYC 2677 / UAMH 7654)</name>
    <name type="common">Yeast</name>
    <dbReference type="NCBI Taxonomy" id="1186058"/>
    <lineage>
        <taxon>Eukaryota</taxon>
        <taxon>Fungi</taxon>
        <taxon>Dikarya</taxon>
        <taxon>Basidiomycota</taxon>
        <taxon>Agaricomycotina</taxon>
        <taxon>Tremellomycetes</taxon>
        <taxon>Trichosporonales</taxon>
        <taxon>Trichosporonaceae</taxon>
        <taxon>Trichosporon</taxon>
    </lineage>
</organism>
<name>J5R0Y6_TRIAS</name>
<keyword evidence="1" id="KW-0175">Coiled coil</keyword>
<reference evidence="3 4" key="1">
    <citation type="journal article" date="2012" name="Eukaryot. Cell">
        <title>Draft genome sequence of CBS 2479, the standard type strain of Trichosporon asahii.</title>
        <authorList>
            <person name="Yang R.Y."/>
            <person name="Li H.T."/>
            <person name="Zhu H."/>
            <person name="Zhou G.P."/>
            <person name="Wang M."/>
            <person name="Wang L."/>
        </authorList>
    </citation>
    <scope>NUCLEOTIDE SEQUENCE [LARGE SCALE GENOMIC DNA]</scope>
    <source>
        <strain evidence="4">ATCC 90039 / CBS 2479 / JCM 2466 / KCTC 7840 / NCYC 2677 / UAMH 7654</strain>
    </source>
</reference>
<sequence>MAAVAPQAQYANVHVPSPHSSMPGRTPQSSPVPSFRSVRIKSPAPSGRSRPTSVSSMSSMAPPARIPACPGLSPHTISRASPCPSLRSSPRLRSPEEHYELLERKSAEVSRSLLEAMEDLDAKDSIIADLHHTIGDLTQKLVDVRRENVQIVKAATPFTDAARCAGADAENDGEKEALKRRVAQLEVENETLKRRMDKVSVVRATM</sequence>
<dbReference type="AlphaFoldDB" id="J5R0Y6"/>
<proteinExistence type="predicted"/>
<dbReference type="RefSeq" id="XP_014181395.1">
    <property type="nucleotide sequence ID" value="XM_014325920.1"/>
</dbReference>
<comment type="caution">
    <text evidence="3">The sequence shown here is derived from an EMBL/GenBank/DDBJ whole genome shotgun (WGS) entry which is preliminary data.</text>
</comment>
<dbReference type="EMBL" id="ALBS01000126">
    <property type="protein sequence ID" value="EJT50138.1"/>
    <property type="molecule type" value="Genomic_DNA"/>
</dbReference>
<evidence type="ECO:0000256" key="2">
    <source>
        <dbReference type="SAM" id="MobiDB-lite"/>
    </source>
</evidence>
<accession>J5R0Y6</accession>
<feature type="compositionally biased region" description="Low complexity" evidence="2">
    <location>
        <begin position="45"/>
        <end position="68"/>
    </location>
</feature>
<feature type="region of interest" description="Disordered" evidence="2">
    <location>
        <begin position="1"/>
        <end position="95"/>
    </location>
</feature>
<dbReference type="Proteomes" id="UP000002748">
    <property type="component" value="Unassembled WGS sequence"/>
</dbReference>
<evidence type="ECO:0000313" key="4">
    <source>
        <dbReference type="Proteomes" id="UP000002748"/>
    </source>
</evidence>
<protein>
    <submittedName>
        <fullName evidence="3">Uncharacterized protein</fullName>
    </submittedName>
</protein>
<dbReference type="KEGG" id="tasa:A1Q1_00605"/>
<dbReference type="VEuPathDB" id="FungiDB:A1Q1_00605"/>
<dbReference type="HOGENOM" id="CLU_1332764_0_0_1"/>